<organism evidence="2 3">
    <name type="scientific">Adineta steineri</name>
    <dbReference type="NCBI Taxonomy" id="433720"/>
    <lineage>
        <taxon>Eukaryota</taxon>
        <taxon>Metazoa</taxon>
        <taxon>Spiralia</taxon>
        <taxon>Gnathifera</taxon>
        <taxon>Rotifera</taxon>
        <taxon>Eurotatoria</taxon>
        <taxon>Bdelloidea</taxon>
        <taxon>Adinetida</taxon>
        <taxon>Adinetidae</taxon>
        <taxon>Adineta</taxon>
    </lineage>
</organism>
<sequence>CKSCGGDSDSLIFLTPVQSMKLGMSILDTFHERKLKQLNQRLQNMILNHFSVSQTQSTSNNQDDDHHQISDRKSLSDEKNLIQNFYQNFYQQDFNDKEKYFQELRNKIKQVNFLTKNMRQSTSFNPIESSHKKVLAWSPLAIQSPSEYT</sequence>
<feature type="region of interest" description="Disordered" evidence="1">
    <location>
        <begin position="54"/>
        <end position="73"/>
    </location>
</feature>
<evidence type="ECO:0000256" key="1">
    <source>
        <dbReference type="SAM" id="MobiDB-lite"/>
    </source>
</evidence>
<proteinExistence type="predicted"/>
<gene>
    <name evidence="2" type="ORF">OKA104_LOCUS41465</name>
</gene>
<evidence type="ECO:0000313" key="3">
    <source>
        <dbReference type="Proteomes" id="UP000663881"/>
    </source>
</evidence>
<dbReference type="EMBL" id="CAJOAY010009750">
    <property type="protein sequence ID" value="CAF4210067.1"/>
    <property type="molecule type" value="Genomic_DNA"/>
</dbReference>
<dbReference type="Proteomes" id="UP000663881">
    <property type="component" value="Unassembled WGS sequence"/>
</dbReference>
<protein>
    <submittedName>
        <fullName evidence="2">Uncharacterized protein</fullName>
    </submittedName>
</protein>
<accession>A0A820C3I8</accession>
<feature type="non-terminal residue" evidence="2">
    <location>
        <position position="1"/>
    </location>
</feature>
<feature type="compositionally biased region" description="Basic and acidic residues" evidence="1">
    <location>
        <begin position="63"/>
        <end position="73"/>
    </location>
</feature>
<dbReference type="AlphaFoldDB" id="A0A820C3I8"/>
<reference evidence="2" key="1">
    <citation type="submission" date="2021-02" db="EMBL/GenBank/DDBJ databases">
        <authorList>
            <person name="Nowell W R."/>
        </authorList>
    </citation>
    <scope>NUCLEOTIDE SEQUENCE</scope>
</reference>
<comment type="caution">
    <text evidence="2">The sequence shown here is derived from an EMBL/GenBank/DDBJ whole genome shotgun (WGS) entry which is preliminary data.</text>
</comment>
<evidence type="ECO:0000313" key="2">
    <source>
        <dbReference type="EMBL" id="CAF4210067.1"/>
    </source>
</evidence>
<name>A0A820C3I8_9BILA</name>